<feature type="domain" description="CAAX prenyl protease 2/Lysostaphin resistance protein A-like" evidence="2">
    <location>
        <begin position="74"/>
        <end position="233"/>
    </location>
</feature>
<dbReference type="GO" id="GO:0006508">
    <property type="term" value="P:proteolysis"/>
    <property type="evidence" value="ECO:0007669"/>
    <property type="project" value="UniProtKB-KW"/>
</dbReference>
<evidence type="ECO:0000259" key="2">
    <source>
        <dbReference type="Pfam" id="PF02517"/>
    </source>
</evidence>
<dbReference type="GO" id="GO:0008237">
    <property type="term" value="F:metallopeptidase activity"/>
    <property type="evidence" value="ECO:0007669"/>
    <property type="project" value="UniProtKB-KW"/>
</dbReference>
<reference evidence="3 4" key="1">
    <citation type="submission" date="2019-03" db="EMBL/GenBank/DDBJ databases">
        <title>Dyadobacter AR-3-6 sp. nov., isolated from arctic soil.</title>
        <authorList>
            <person name="Chaudhary D.K."/>
        </authorList>
    </citation>
    <scope>NUCLEOTIDE SEQUENCE [LARGE SCALE GENOMIC DNA]</scope>
    <source>
        <strain evidence="3 4">AR-3-6</strain>
    </source>
</reference>
<keyword evidence="1" id="KW-1133">Transmembrane helix</keyword>
<dbReference type="RefSeq" id="WP_131960172.1">
    <property type="nucleotide sequence ID" value="NZ_SMFL01000008.1"/>
</dbReference>
<feature type="transmembrane region" description="Helical" evidence="1">
    <location>
        <begin position="220"/>
        <end position="241"/>
    </location>
</feature>
<comment type="caution">
    <text evidence="3">The sequence shown here is derived from an EMBL/GenBank/DDBJ whole genome shotgun (WGS) entry which is preliminary data.</text>
</comment>
<feature type="transmembrane region" description="Helical" evidence="1">
    <location>
        <begin position="104"/>
        <end position="120"/>
    </location>
</feature>
<protein>
    <submittedName>
        <fullName evidence="3">CPBP family intramembrane metalloprotease</fullName>
    </submittedName>
</protein>
<accession>A0A4R5DL94</accession>
<keyword evidence="4" id="KW-1185">Reference proteome</keyword>
<sequence>MKTFATEIFSLLRHGVVINDQFKKSESIYKFLLLFVLIEIARMIFTIIIFYFLKPLNLVIRQKPFQDLIIENGMIYIIIMGCLLAPILEEVAWRLCLKYSSWNLTLMIGSLSFFGLGYILNTNVNLNENRLIILKVTITLIICSIHFLCLKKFKNIDLLLINFWFTYPKIIFYTSVLCFAFFHILNYRWSTMTLLLTPLLTLPQILAGITLSYARLKYGVILSIFLHSMSNFIGILIISNFSRQN</sequence>
<proteinExistence type="predicted"/>
<dbReference type="GO" id="GO:0004175">
    <property type="term" value="F:endopeptidase activity"/>
    <property type="evidence" value="ECO:0007669"/>
    <property type="project" value="UniProtKB-ARBA"/>
</dbReference>
<feature type="transmembrane region" description="Helical" evidence="1">
    <location>
        <begin position="170"/>
        <end position="189"/>
    </location>
</feature>
<dbReference type="EMBL" id="SMFL01000008">
    <property type="protein sequence ID" value="TDE12751.1"/>
    <property type="molecule type" value="Genomic_DNA"/>
</dbReference>
<feature type="transmembrane region" description="Helical" evidence="1">
    <location>
        <begin position="73"/>
        <end position="92"/>
    </location>
</feature>
<evidence type="ECO:0000256" key="1">
    <source>
        <dbReference type="SAM" id="Phobius"/>
    </source>
</evidence>
<evidence type="ECO:0000313" key="3">
    <source>
        <dbReference type="EMBL" id="TDE12751.1"/>
    </source>
</evidence>
<feature type="transmembrane region" description="Helical" evidence="1">
    <location>
        <begin position="195"/>
        <end position="213"/>
    </location>
</feature>
<evidence type="ECO:0000313" key="4">
    <source>
        <dbReference type="Proteomes" id="UP000294850"/>
    </source>
</evidence>
<name>A0A4R5DL94_9BACT</name>
<feature type="transmembrane region" description="Helical" evidence="1">
    <location>
        <begin position="31"/>
        <end position="53"/>
    </location>
</feature>
<keyword evidence="1" id="KW-0812">Transmembrane</keyword>
<dbReference type="AlphaFoldDB" id="A0A4R5DL94"/>
<dbReference type="InterPro" id="IPR003675">
    <property type="entry name" value="Rce1/LyrA-like_dom"/>
</dbReference>
<keyword evidence="1" id="KW-0472">Membrane</keyword>
<dbReference type="Proteomes" id="UP000294850">
    <property type="component" value="Unassembled WGS sequence"/>
</dbReference>
<keyword evidence="3" id="KW-0482">Metalloprotease</keyword>
<organism evidence="3 4">
    <name type="scientific">Dyadobacter psychrotolerans</name>
    <dbReference type="NCBI Taxonomy" id="2541721"/>
    <lineage>
        <taxon>Bacteria</taxon>
        <taxon>Pseudomonadati</taxon>
        <taxon>Bacteroidota</taxon>
        <taxon>Cytophagia</taxon>
        <taxon>Cytophagales</taxon>
        <taxon>Spirosomataceae</taxon>
        <taxon>Dyadobacter</taxon>
    </lineage>
</organism>
<keyword evidence="3" id="KW-0645">Protease</keyword>
<dbReference type="GO" id="GO:0080120">
    <property type="term" value="P:CAAX-box protein maturation"/>
    <property type="evidence" value="ECO:0007669"/>
    <property type="project" value="UniProtKB-ARBA"/>
</dbReference>
<feature type="transmembrane region" description="Helical" evidence="1">
    <location>
        <begin position="132"/>
        <end position="150"/>
    </location>
</feature>
<keyword evidence="3" id="KW-0378">Hydrolase</keyword>
<gene>
    <name evidence="3" type="ORF">E0F88_20590</name>
</gene>
<dbReference type="OrthoDB" id="960507at2"/>
<dbReference type="Pfam" id="PF02517">
    <property type="entry name" value="Rce1-like"/>
    <property type="match status" value="1"/>
</dbReference>